<dbReference type="EMBL" id="AYRZ02000008">
    <property type="protein sequence ID" value="PHT74614.1"/>
    <property type="molecule type" value="Genomic_DNA"/>
</dbReference>
<accession>A0A2G2YXZ2</accession>
<evidence type="ECO:0000313" key="9">
    <source>
        <dbReference type="EMBL" id="PHT74614.1"/>
    </source>
</evidence>
<dbReference type="OMA" id="NWHRNAK"/>
<dbReference type="Gramene" id="PHT74614">
    <property type="protein sequence ID" value="PHT74614"/>
    <property type="gene ID" value="T459_21891"/>
</dbReference>
<proteinExistence type="inferred from homology"/>
<dbReference type="InterPro" id="IPR004326">
    <property type="entry name" value="Mlo"/>
</dbReference>
<keyword evidence="7" id="KW-0568">Pathogenesis-related protein</keyword>
<evidence type="ECO:0000256" key="8">
    <source>
        <dbReference type="SAM" id="MobiDB-lite"/>
    </source>
</evidence>
<dbReference type="STRING" id="4072.A0A2G2YXZ2"/>
<evidence type="ECO:0000256" key="7">
    <source>
        <dbReference type="ARBA" id="ARBA00023265"/>
    </source>
</evidence>
<dbReference type="GO" id="GO:0016020">
    <property type="term" value="C:membrane"/>
    <property type="evidence" value="ECO:0007669"/>
    <property type="project" value="UniProtKB-SubCell"/>
</dbReference>
<evidence type="ECO:0000256" key="2">
    <source>
        <dbReference type="ARBA" id="ARBA00006574"/>
    </source>
</evidence>
<dbReference type="AlphaFoldDB" id="A0A2G2YXZ2"/>
<organism evidence="9 10">
    <name type="scientific">Capsicum annuum</name>
    <name type="common">Capsicum pepper</name>
    <dbReference type="NCBI Taxonomy" id="4072"/>
    <lineage>
        <taxon>Eukaryota</taxon>
        <taxon>Viridiplantae</taxon>
        <taxon>Streptophyta</taxon>
        <taxon>Embryophyta</taxon>
        <taxon>Tracheophyta</taxon>
        <taxon>Spermatophyta</taxon>
        <taxon>Magnoliopsida</taxon>
        <taxon>eudicotyledons</taxon>
        <taxon>Gunneridae</taxon>
        <taxon>Pentapetalae</taxon>
        <taxon>asterids</taxon>
        <taxon>lamiids</taxon>
        <taxon>Solanales</taxon>
        <taxon>Solanaceae</taxon>
        <taxon>Solanoideae</taxon>
        <taxon>Capsiceae</taxon>
        <taxon>Capsicum</taxon>
    </lineage>
</organism>
<dbReference type="GO" id="GO:0006952">
    <property type="term" value="P:defense response"/>
    <property type="evidence" value="ECO:0007669"/>
    <property type="project" value="UniProtKB-KW"/>
</dbReference>
<evidence type="ECO:0000256" key="3">
    <source>
        <dbReference type="ARBA" id="ARBA00022692"/>
    </source>
</evidence>
<evidence type="ECO:0000256" key="1">
    <source>
        <dbReference type="ARBA" id="ARBA00004141"/>
    </source>
</evidence>
<protein>
    <submittedName>
        <fullName evidence="9">Uncharacterized protein</fullName>
    </submittedName>
</protein>
<dbReference type="Pfam" id="PF03094">
    <property type="entry name" value="Mlo"/>
    <property type="match status" value="1"/>
</dbReference>
<dbReference type="Proteomes" id="UP000222542">
    <property type="component" value="Unassembled WGS sequence"/>
</dbReference>
<feature type="compositionally biased region" description="Polar residues" evidence="8">
    <location>
        <begin position="63"/>
        <end position="79"/>
    </location>
</feature>
<reference evidence="9 10" key="2">
    <citation type="journal article" date="2017" name="Genome Biol.">
        <title>New reference genome sequences of hot pepper reveal the massive evolution of plant disease-resistance genes by retroduplication.</title>
        <authorList>
            <person name="Kim S."/>
            <person name="Park J."/>
            <person name="Yeom S.I."/>
            <person name="Kim Y.M."/>
            <person name="Seo E."/>
            <person name="Kim K.T."/>
            <person name="Kim M.S."/>
            <person name="Lee J.M."/>
            <person name="Cheong K."/>
            <person name="Shin H.S."/>
            <person name="Kim S.B."/>
            <person name="Han K."/>
            <person name="Lee J."/>
            <person name="Park M."/>
            <person name="Lee H.A."/>
            <person name="Lee H.Y."/>
            <person name="Lee Y."/>
            <person name="Oh S."/>
            <person name="Lee J.H."/>
            <person name="Choi E."/>
            <person name="Choi E."/>
            <person name="Lee S.E."/>
            <person name="Jeon J."/>
            <person name="Kim H."/>
            <person name="Choi G."/>
            <person name="Song H."/>
            <person name="Lee J."/>
            <person name="Lee S.C."/>
            <person name="Kwon J.K."/>
            <person name="Lee H.Y."/>
            <person name="Koo N."/>
            <person name="Hong Y."/>
            <person name="Kim R.W."/>
            <person name="Kang W.H."/>
            <person name="Huh J.H."/>
            <person name="Kang B.C."/>
            <person name="Yang T.J."/>
            <person name="Lee Y.H."/>
            <person name="Bennetzen J.L."/>
            <person name="Choi D."/>
        </authorList>
    </citation>
    <scope>NUCLEOTIDE SEQUENCE [LARGE SCALE GENOMIC DNA]</scope>
    <source>
        <strain evidence="10">cv. CM334</strain>
    </source>
</reference>
<evidence type="ECO:0000256" key="5">
    <source>
        <dbReference type="ARBA" id="ARBA00022989"/>
    </source>
</evidence>
<evidence type="ECO:0000256" key="6">
    <source>
        <dbReference type="ARBA" id="ARBA00023136"/>
    </source>
</evidence>
<sequence length="102" mass="10878">MGSNMKKSIFDDQTSKALMNWHRNAKKKKPPTKPGPVETRKLGSPRDSPDTSPSTKGGGGSRIQMSNVVPSSSSQTANIVASVDIPEEGRPRPANPDLLTGH</sequence>
<comment type="caution">
    <text evidence="9">The sequence shown here is derived from an EMBL/GenBank/DDBJ whole genome shotgun (WGS) entry which is preliminary data.</text>
</comment>
<evidence type="ECO:0000256" key="4">
    <source>
        <dbReference type="ARBA" id="ARBA00022821"/>
    </source>
</evidence>
<comment type="subcellular location">
    <subcellularLocation>
        <location evidence="1">Membrane</location>
        <topology evidence="1">Multi-pass membrane protein</topology>
    </subcellularLocation>
</comment>
<keyword evidence="4" id="KW-0611">Plant defense</keyword>
<name>A0A2G2YXZ2_CAPAN</name>
<keyword evidence="3" id="KW-0812">Transmembrane</keyword>
<gene>
    <name evidence="9" type="ORF">T459_21891</name>
</gene>
<keyword evidence="10" id="KW-1185">Reference proteome</keyword>
<keyword evidence="6" id="KW-0472">Membrane</keyword>
<comment type="similarity">
    <text evidence="2">Belongs to the MLO family.</text>
</comment>
<feature type="region of interest" description="Disordered" evidence="8">
    <location>
        <begin position="1"/>
        <end position="102"/>
    </location>
</feature>
<reference evidence="9 10" key="1">
    <citation type="journal article" date="2014" name="Nat. Genet.">
        <title>Genome sequence of the hot pepper provides insights into the evolution of pungency in Capsicum species.</title>
        <authorList>
            <person name="Kim S."/>
            <person name="Park M."/>
            <person name="Yeom S.I."/>
            <person name="Kim Y.M."/>
            <person name="Lee J.M."/>
            <person name="Lee H.A."/>
            <person name="Seo E."/>
            <person name="Choi J."/>
            <person name="Cheong K."/>
            <person name="Kim K.T."/>
            <person name="Jung K."/>
            <person name="Lee G.W."/>
            <person name="Oh S.K."/>
            <person name="Bae C."/>
            <person name="Kim S.B."/>
            <person name="Lee H.Y."/>
            <person name="Kim S.Y."/>
            <person name="Kim M.S."/>
            <person name="Kang B.C."/>
            <person name="Jo Y.D."/>
            <person name="Yang H.B."/>
            <person name="Jeong H.J."/>
            <person name="Kang W.H."/>
            <person name="Kwon J.K."/>
            <person name="Shin C."/>
            <person name="Lim J.Y."/>
            <person name="Park J.H."/>
            <person name="Huh J.H."/>
            <person name="Kim J.S."/>
            <person name="Kim B.D."/>
            <person name="Cohen O."/>
            <person name="Paran I."/>
            <person name="Suh M.C."/>
            <person name="Lee S.B."/>
            <person name="Kim Y.K."/>
            <person name="Shin Y."/>
            <person name="Noh S.J."/>
            <person name="Park J."/>
            <person name="Seo Y.S."/>
            <person name="Kwon S.Y."/>
            <person name="Kim H.A."/>
            <person name="Park J.M."/>
            <person name="Kim H.J."/>
            <person name="Choi S.B."/>
            <person name="Bosland P.W."/>
            <person name="Reeves G."/>
            <person name="Jo S.H."/>
            <person name="Lee B.W."/>
            <person name="Cho H.T."/>
            <person name="Choi H.S."/>
            <person name="Lee M.S."/>
            <person name="Yu Y."/>
            <person name="Do Choi Y."/>
            <person name="Park B.S."/>
            <person name="van Deynze A."/>
            <person name="Ashrafi H."/>
            <person name="Hill T."/>
            <person name="Kim W.T."/>
            <person name="Pai H.S."/>
            <person name="Ahn H.K."/>
            <person name="Yeam I."/>
            <person name="Giovannoni J.J."/>
            <person name="Rose J.K."/>
            <person name="Sorensen I."/>
            <person name="Lee S.J."/>
            <person name="Kim R.W."/>
            <person name="Choi I.Y."/>
            <person name="Choi B.S."/>
            <person name="Lim J.S."/>
            <person name="Lee Y.H."/>
            <person name="Choi D."/>
        </authorList>
    </citation>
    <scope>NUCLEOTIDE SEQUENCE [LARGE SCALE GENOMIC DNA]</scope>
    <source>
        <strain evidence="10">cv. CM334</strain>
    </source>
</reference>
<keyword evidence="5" id="KW-1133">Transmembrane helix</keyword>
<evidence type="ECO:0000313" key="10">
    <source>
        <dbReference type="Proteomes" id="UP000222542"/>
    </source>
</evidence>